<keyword evidence="4" id="KW-0238">DNA-binding</keyword>
<dbReference type="GO" id="GO:0003677">
    <property type="term" value="F:DNA binding"/>
    <property type="evidence" value="ECO:0007669"/>
    <property type="project" value="UniProtKB-KW"/>
</dbReference>
<evidence type="ECO:0000256" key="1">
    <source>
        <dbReference type="ARBA" id="ARBA00002486"/>
    </source>
</evidence>
<dbReference type="Pfam" id="PF13412">
    <property type="entry name" value="HTH_24"/>
    <property type="match status" value="1"/>
</dbReference>
<dbReference type="SUPFAM" id="SSF46785">
    <property type="entry name" value="Winged helix' DNA-binding domain"/>
    <property type="match status" value="1"/>
</dbReference>
<dbReference type="InterPro" id="IPR036390">
    <property type="entry name" value="WH_DNA-bd_sf"/>
</dbReference>
<comment type="function">
    <text evidence="1">Transcriptional repressor of xylose-utilizing enzymes.</text>
</comment>
<keyword evidence="3" id="KW-0859">Xylose metabolism</keyword>
<comment type="caution">
    <text evidence="5">The sequence shown here is derived from an EMBL/GenBank/DDBJ whole genome shotgun (WGS) entry which is preliminary data.</text>
</comment>
<organism evidence="5 6">
    <name type="scientific">Cytobacillus oceanisediminis</name>
    <dbReference type="NCBI Taxonomy" id="665099"/>
    <lineage>
        <taxon>Bacteria</taxon>
        <taxon>Bacillati</taxon>
        <taxon>Bacillota</taxon>
        <taxon>Bacilli</taxon>
        <taxon>Bacillales</taxon>
        <taxon>Bacillaceae</taxon>
        <taxon>Cytobacillus</taxon>
    </lineage>
</organism>
<dbReference type="GO" id="GO:0042732">
    <property type="term" value="P:D-xylose metabolic process"/>
    <property type="evidence" value="ECO:0007669"/>
    <property type="project" value="UniProtKB-KW"/>
</dbReference>
<evidence type="ECO:0000256" key="4">
    <source>
        <dbReference type="ARBA" id="ARBA00023125"/>
    </source>
</evidence>
<evidence type="ECO:0000313" key="5">
    <source>
        <dbReference type="EMBL" id="PWW28256.1"/>
    </source>
</evidence>
<dbReference type="Pfam" id="PF00480">
    <property type="entry name" value="ROK"/>
    <property type="match status" value="1"/>
</dbReference>
<dbReference type="OrthoDB" id="9796533at2"/>
<dbReference type="InterPro" id="IPR049874">
    <property type="entry name" value="ROK_cs"/>
</dbReference>
<dbReference type="PANTHER" id="PTHR18964">
    <property type="entry name" value="ROK (REPRESSOR, ORF, KINASE) FAMILY"/>
    <property type="match status" value="1"/>
</dbReference>
<dbReference type="PROSITE" id="PS01125">
    <property type="entry name" value="ROK"/>
    <property type="match status" value="1"/>
</dbReference>
<evidence type="ECO:0000313" key="6">
    <source>
        <dbReference type="Proteomes" id="UP000247150"/>
    </source>
</evidence>
<dbReference type="Gene3D" id="1.10.10.10">
    <property type="entry name" value="Winged helix-like DNA-binding domain superfamily/Winged helix DNA-binding domain"/>
    <property type="match status" value="1"/>
</dbReference>
<dbReference type="CDD" id="cd24076">
    <property type="entry name" value="ASKHA_ATPase_ROK_BsXylR-like"/>
    <property type="match status" value="1"/>
</dbReference>
<protein>
    <submittedName>
        <fullName evidence="5">MarR family transcriptional regulator</fullName>
    </submittedName>
</protein>
<dbReference type="InterPro" id="IPR011991">
    <property type="entry name" value="ArsR-like_HTH"/>
</dbReference>
<evidence type="ECO:0000256" key="3">
    <source>
        <dbReference type="ARBA" id="ARBA00022629"/>
    </source>
</evidence>
<reference evidence="5 6" key="1">
    <citation type="submission" date="2018-05" db="EMBL/GenBank/DDBJ databases">
        <title>Freshwater and sediment microbial communities from various areas in North America, analyzing microbe dynamics in response to fracking.</title>
        <authorList>
            <person name="Lamendella R."/>
        </authorList>
    </citation>
    <scope>NUCLEOTIDE SEQUENCE [LARGE SCALE GENOMIC DNA]</scope>
    <source>
        <strain evidence="5 6">15_TX</strain>
    </source>
</reference>
<name>A0A2V2ZV13_9BACI</name>
<dbReference type="InterPro" id="IPR000600">
    <property type="entry name" value="ROK"/>
</dbReference>
<gene>
    <name evidence="5" type="ORF">DFO73_10671</name>
</gene>
<evidence type="ECO:0000256" key="2">
    <source>
        <dbReference type="ARBA" id="ARBA00006479"/>
    </source>
</evidence>
<comment type="similarity">
    <text evidence="2">Belongs to the ROK (NagC/XylR) family.</text>
</comment>
<dbReference type="RefSeq" id="WP_110065123.1">
    <property type="nucleotide sequence ID" value="NZ_QGTW01000006.1"/>
</dbReference>
<keyword evidence="3" id="KW-0119">Carbohydrate metabolism</keyword>
<dbReference type="PANTHER" id="PTHR18964:SF149">
    <property type="entry name" value="BIFUNCTIONAL UDP-N-ACETYLGLUCOSAMINE 2-EPIMERASE_N-ACETYLMANNOSAMINE KINASE"/>
    <property type="match status" value="1"/>
</dbReference>
<dbReference type="SUPFAM" id="SSF53067">
    <property type="entry name" value="Actin-like ATPase domain"/>
    <property type="match status" value="1"/>
</dbReference>
<proteinExistence type="inferred from homology"/>
<dbReference type="InterPro" id="IPR036388">
    <property type="entry name" value="WH-like_DNA-bd_sf"/>
</dbReference>
<dbReference type="Proteomes" id="UP000247150">
    <property type="component" value="Unassembled WGS sequence"/>
</dbReference>
<dbReference type="InterPro" id="IPR043129">
    <property type="entry name" value="ATPase_NBD"/>
</dbReference>
<dbReference type="CDD" id="cd00090">
    <property type="entry name" value="HTH_ARSR"/>
    <property type="match status" value="1"/>
</dbReference>
<sequence length="407" mass="43557">MGKALLTGSFQLMKSINRSVILNIIREQGPISRAEIAKVTKLTPPTVSNLVKELLQADIIVERSLGESSGGRKPTMLTLNSSVFHVIGLDIGSHHLTTILADISGKLLKKETTPIPAKVTNEGLLDIMAEAILSIKKSRKIDENKIVGIGVAMHGIVDVEEGVSIFAPNLNLKDVPVKEFLENRFNMLVKVENDARAMSLGEQWFGNGTGVDSLVCINVGRGVGAGIIINGKLFHGQNSISGEIGHMVIDVNGPKCTCGNFGCLQTFSSGPAIVELVARELRLGLESNLHDKINGDFSKLSGEMIYEAALKGDLLSQNILSQAGRYLGIGLTNLIHIVNPKRIIIGGGVSNAREYILVNVKHTIAQRALTESAKETEILVSKFGEDASVMGAVALILAELFAARGNE</sequence>
<dbReference type="EMBL" id="QGTW01000006">
    <property type="protein sequence ID" value="PWW28256.1"/>
    <property type="molecule type" value="Genomic_DNA"/>
</dbReference>
<dbReference type="AlphaFoldDB" id="A0A2V2ZV13"/>
<dbReference type="Gene3D" id="3.30.420.40">
    <property type="match status" value="2"/>
</dbReference>
<accession>A0A2V2ZV13</accession>